<sequence>MTTPEEEHSLDPWELTETKPPTNQSIHELLHRQWHMRSRGLTCLASVGEGAPIL</sequence>
<dbReference type="EMBL" id="CH473970">
    <property type="protein sequence ID" value="EDM09037.1"/>
    <property type="molecule type" value="Genomic_DNA"/>
</dbReference>
<evidence type="ECO:0000313" key="3">
    <source>
        <dbReference type="Proteomes" id="UP000234681"/>
    </source>
</evidence>
<accession>A6IW35</accession>
<name>A6IW35_RAT</name>
<feature type="compositionally biased region" description="Basic and acidic residues" evidence="1">
    <location>
        <begin position="1"/>
        <end position="11"/>
    </location>
</feature>
<feature type="region of interest" description="Disordered" evidence="1">
    <location>
        <begin position="1"/>
        <end position="22"/>
    </location>
</feature>
<dbReference type="AlphaFoldDB" id="A6IW35"/>
<protein>
    <submittedName>
        <fullName evidence="2">RCG43068</fullName>
    </submittedName>
</protein>
<evidence type="ECO:0000256" key="1">
    <source>
        <dbReference type="SAM" id="MobiDB-lite"/>
    </source>
</evidence>
<reference evidence="2 3" key="1">
    <citation type="submission" date="2005-09" db="EMBL/GenBank/DDBJ databases">
        <authorList>
            <person name="Mural R.J."/>
            <person name="Li P.W."/>
            <person name="Adams M.D."/>
            <person name="Amanatides P.G."/>
            <person name="Baden-Tillson H."/>
            <person name="Barnstead M."/>
            <person name="Chin S.H."/>
            <person name="Dew I."/>
            <person name="Evans C.A."/>
            <person name="Ferriera S."/>
            <person name="Flanigan M."/>
            <person name="Fosler C."/>
            <person name="Glodek A."/>
            <person name="Gu Z."/>
            <person name="Holt R.A."/>
            <person name="Jennings D."/>
            <person name="Kraft C.L."/>
            <person name="Lu F."/>
            <person name="Nguyen T."/>
            <person name="Nusskern D.R."/>
            <person name="Pfannkoch C.M."/>
            <person name="Sitter C."/>
            <person name="Sutton G.G."/>
            <person name="Venter J.C."/>
            <person name="Wang Z."/>
            <person name="Woodage T."/>
            <person name="Zheng X.H."/>
            <person name="Zhong F."/>
        </authorList>
    </citation>
    <scope>NUCLEOTIDE SEQUENCE [LARGE SCALE GENOMIC DNA]</scope>
    <source>
        <strain>BN</strain>
        <strain evidence="3">Sprague-Dawley</strain>
    </source>
</reference>
<gene>
    <name evidence="2" type="ORF">rCG_43068</name>
</gene>
<evidence type="ECO:0000313" key="2">
    <source>
        <dbReference type="EMBL" id="EDM09037.1"/>
    </source>
</evidence>
<organism evidence="2 3">
    <name type="scientific">Rattus norvegicus</name>
    <name type="common">Rat</name>
    <dbReference type="NCBI Taxonomy" id="10116"/>
    <lineage>
        <taxon>Eukaryota</taxon>
        <taxon>Metazoa</taxon>
        <taxon>Chordata</taxon>
        <taxon>Craniata</taxon>
        <taxon>Vertebrata</taxon>
        <taxon>Euteleostomi</taxon>
        <taxon>Mammalia</taxon>
        <taxon>Eutheria</taxon>
        <taxon>Euarchontoglires</taxon>
        <taxon>Glires</taxon>
        <taxon>Rodentia</taxon>
        <taxon>Myomorpha</taxon>
        <taxon>Muroidea</taxon>
        <taxon>Muridae</taxon>
        <taxon>Murinae</taxon>
        <taxon>Rattus</taxon>
    </lineage>
</organism>
<proteinExistence type="predicted"/>
<dbReference type="Proteomes" id="UP000234681">
    <property type="component" value="Chromosome 16"/>
</dbReference>